<protein>
    <submittedName>
        <fullName evidence="2">Uncharacterized protein</fullName>
    </submittedName>
</protein>
<sequence length="137" mass="14459">MRLDFQEHGAVIPRVEAPVVQSQSPPPLRFDMPTRVLTTLVALSAGYLAVMGLAFVGDAQGLALVFAVFGIVLAGFYGLPWVMARVSGGLGADAFERKGAWGMDTASGYLTSHAALAQILTVPVLMLAWAVFVLAII</sequence>
<dbReference type="AlphaFoldDB" id="A0A841L1L6"/>
<name>A0A841L1L6_9SPHN</name>
<feature type="transmembrane region" description="Helical" evidence="1">
    <location>
        <begin position="36"/>
        <end position="56"/>
    </location>
</feature>
<evidence type="ECO:0000313" key="3">
    <source>
        <dbReference type="Proteomes" id="UP000538147"/>
    </source>
</evidence>
<dbReference type="EMBL" id="JACIIV010000004">
    <property type="protein sequence ID" value="MBB6226557.1"/>
    <property type="molecule type" value="Genomic_DNA"/>
</dbReference>
<keyword evidence="1" id="KW-0472">Membrane</keyword>
<evidence type="ECO:0000313" key="2">
    <source>
        <dbReference type="EMBL" id="MBB6226557.1"/>
    </source>
</evidence>
<accession>A0A841L1L6</accession>
<evidence type="ECO:0000256" key="1">
    <source>
        <dbReference type="SAM" id="Phobius"/>
    </source>
</evidence>
<keyword evidence="1" id="KW-0812">Transmembrane</keyword>
<organism evidence="2 3">
    <name type="scientific">Polymorphobacter multimanifer</name>
    <dbReference type="NCBI Taxonomy" id="1070431"/>
    <lineage>
        <taxon>Bacteria</taxon>
        <taxon>Pseudomonadati</taxon>
        <taxon>Pseudomonadota</taxon>
        <taxon>Alphaproteobacteria</taxon>
        <taxon>Sphingomonadales</taxon>
        <taxon>Sphingosinicellaceae</taxon>
        <taxon>Polymorphobacter</taxon>
    </lineage>
</organism>
<dbReference type="Proteomes" id="UP000538147">
    <property type="component" value="Unassembled WGS sequence"/>
</dbReference>
<keyword evidence="1" id="KW-1133">Transmembrane helix</keyword>
<comment type="caution">
    <text evidence="2">The sequence shown here is derived from an EMBL/GenBank/DDBJ whole genome shotgun (WGS) entry which is preliminary data.</text>
</comment>
<gene>
    <name evidence="2" type="ORF">FHS79_000714</name>
</gene>
<feature type="transmembrane region" description="Helical" evidence="1">
    <location>
        <begin position="63"/>
        <end position="83"/>
    </location>
</feature>
<feature type="transmembrane region" description="Helical" evidence="1">
    <location>
        <begin position="115"/>
        <end position="136"/>
    </location>
</feature>
<reference evidence="2 3" key="1">
    <citation type="submission" date="2020-08" db="EMBL/GenBank/DDBJ databases">
        <title>Genomic Encyclopedia of Type Strains, Phase IV (KMG-IV): sequencing the most valuable type-strain genomes for metagenomic binning, comparative biology and taxonomic classification.</title>
        <authorList>
            <person name="Goeker M."/>
        </authorList>
    </citation>
    <scope>NUCLEOTIDE SEQUENCE [LARGE SCALE GENOMIC DNA]</scope>
    <source>
        <strain evidence="2 3">DSM 102189</strain>
    </source>
</reference>
<proteinExistence type="predicted"/>
<dbReference type="RefSeq" id="WP_184195472.1">
    <property type="nucleotide sequence ID" value="NZ_BMOX01000036.1"/>
</dbReference>
<keyword evidence="3" id="KW-1185">Reference proteome</keyword>